<dbReference type="EMBL" id="BAAALT010000033">
    <property type="protein sequence ID" value="GAA1792761.1"/>
    <property type="molecule type" value="Genomic_DNA"/>
</dbReference>
<organism evidence="6 7">
    <name type="scientific">Luedemannella flava</name>
    <dbReference type="NCBI Taxonomy" id="349316"/>
    <lineage>
        <taxon>Bacteria</taxon>
        <taxon>Bacillati</taxon>
        <taxon>Actinomycetota</taxon>
        <taxon>Actinomycetes</taxon>
        <taxon>Micromonosporales</taxon>
        <taxon>Micromonosporaceae</taxon>
        <taxon>Luedemannella</taxon>
    </lineage>
</organism>
<dbReference type="InterPro" id="IPR013783">
    <property type="entry name" value="Ig-like_fold"/>
</dbReference>
<feature type="compositionally biased region" description="Polar residues" evidence="2">
    <location>
        <begin position="369"/>
        <end position="379"/>
    </location>
</feature>
<keyword evidence="7" id="KW-1185">Reference proteome</keyword>
<dbReference type="InterPro" id="IPR044016">
    <property type="entry name" value="Big_13"/>
</dbReference>
<reference evidence="7" key="1">
    <citation type="journal article" date="2019" name="Int. J. Syst. Evol. Microbiol.">
        <title>The Global Catalogue of Microorganisms (GCM) 10K type strain sequencing project: providing services to taxonomists for standard genome sequencing and annotation.</title>
        <authorList>
            <consortium name="The Broad Institute Genomics Platform"/>
            <consortium name="The Broad Institute Genome Sequencing Center for Infectious Disease"/>
            <person name="Wu L."/>
            <person name="Ma J."/>
        </authorList>
    </citation>
    <scope>NUCLEOTIDE SEQUENCE [LARGE SCALE GENOMIC DNA]</scope>
    <source>
        <strain evidence="7">JCM 13250</strain>
    </source>
</reference>
<feature type="domain" description="Bacterial Ig-like" evidence="5">
    <location>
        <begin position="288"/>
        <end position="359"/>
    </location>
</feature>
<sequence>MRSRGRVPGSRALVFVIVAALVGATTIASPAAAQTVVLTSDFEDGTTQSWAPSAGQAGLNTVNSTAAAHTGTHSLLTTGRTISWQGPNRSMTGLVPARVKFSYSLFARMVTGATANLHLTTMPNFVWTSPAMSVTAASWVELRGTYTSPVDVELLYVESIENVGDFYIDDFTLTRLPPAAAVITGPTEGTVTVDRRPVLTGTSDPLNSITVTRGGTTVCTATADANGNWSCTPTVDLIEGPNYLMPTARDGINVATPGYPVTVVVDTTAPVAPAVTSPANGAALAASPPTISGTGGAFTTVTVAEGGTTICTATVDGNGRWSCRPAAALTSGSHTLTSTAVDKAGNTTVGASTTFTIDTTPPVAPTIASPASGSLTNDATPTISGSGETGTTITMLENRTSVCTATVAAGTWTCTPATPLPDGIHRLTAIATDAAGNTTIGASTTFTVDTTPPVVPVITSPTQGQVIGDATPTFAGTGETGSTITILEGATPICTVLIEVCGHWTCTPTNPLTVGDHTLIPRADDPAGNSSLGAPVTITVTPTVAAGQVVGRTPRCPVPM</sequence>
<evidence type="ECO:0000259" key="5">
    <source>
        <dbReference type="Pfam" id="PF19077"/>
    </source>
</evidence>
<feature type="chain" id="PRO_5047242453" evidence="3">
    <location>
        <begin position="34"/>
        <end position="560"/>
    </location>
</feature>
<feature type="domain" description="Bacterial Ig-like" evidence="5">
    <location>
        <begin position="188"/>
        <end position="267"/>
    </location>
</feature>
<evidence type="ECO:0000256" key="1">
    <source>
        <dbReference type="ARBA" id="ARBA00022801"/>
    </source>
</evidence>
<dbReference type="PANTHER" id="PTHR34677">
    <property type="match status" value="1"/>
</dbReference>
<keyword evidence="1" id="KW-0378">Hydrolase</keyword>
<dbReference type="SUPFAM" id="SSF49785">
    <property type="entry name" value="Galactose-binding domain-like"/>
    <property type="match status" value="1"/>
</dbReference>
<feature type="compositionally biased region" description="Low complexity" evidence="2">
    <location>
        <begin position="380"/>
        <end position="389"/>
    </location>
</feature>
<comment type="caution">
    <text evidence="6">The sequence shown here is derived from an EMBL/GenBank/DDBJ whole genome shotgun (WGS) entry which is preliminary data.</text>
</comment>
<evidence type="ECO:0000259" key="4">
    <source>
        <dbReference type="Pfam" id="PF02018"/>
    </source>
</evidence>
<dbReference type="Gene3D" id="2.60.120.260">
    <property type="entry name" value="Galactose-binding domain-like"/>
    <property type="match status" value="1"/>
</dbReference>
<feature type="region of interest" description="Disordered" evidence="2">
    <location>
        <begin position="361"/>
        <end position="389"/>
    </location>
</feature>
<dbReference type="Pfam" id="PF02018">
    <property type="entry name" value="CBM_4_9"/>
    <property type="match status" value="1"/>
</dbReference>
<dbReference type="Proteomes" id="UP001500218">
    <property type="component" value="Unassembled WGS sequence"/>
</dbReference>
<keyword evidence="3" id="KW-0732">Signal</keyword>
<evidence type="ECO:0000313" key="7">
    <source>
        <dbReference type="Proteomes" id="UP001500218"/>
    </source>
</evidence>
<evidence type="ECO:0000256" key="3">
    <source>
        <dbReference type="SAM" id="SignalP"/>
    </source>
</evidence>
<protein>
    <submittedName>
        <fullName evidence="6">Uncharacterized protein</fullName>
    </submittedName>
</protein>
<feature type="domain" description="CBM-cenC" evidence="4">
    <location>
        <begin position="36"/>
        <end position="153"/>
    </location>
</feature>
<feature type="signal peptide" evidence="3">
    <location>
        <begin position="1"/>
        <end position="33"/>
    </location>
</feature>
<dbReference type="InterPro" id="IPR003305">
    <property type="entry name" value="CenC_carb-bd"/>
</dbReference>
<accession>A0ABP4XTS3</accession>
<feature type="domain" description="Bacterial Ig-like" evidence="5">
    <location>
        <begin position="373"/>
        <end position="450"/>
    </location>
</feature>
<proteinExistence type="predicted"/>
<dbReference type="PANTHER" id="PTHR34677:SF3">
    <property type="entry name" value="BACTERIAL IG-LIKE DOMAIN-CONTAINING PROTEIN"/>
    <property type="match status" value="1"/>
</dbReference>
<dbReference type="InterPro" id="IPR008979">
    <property type="entry name" value="Galactose-bd-like_sf"/>
</dbReference>
<dbReference type="Pfam" id="PF19077">
    <property type="entry name" value="Big_13"/>
    <property type="match status" value="4"/>
</dbReference>
<evidence type="ECO:0000256" key="2">
    <source>
        <dbReference type="SAM" id="MobiDB-lite"/>
    </source>
</evidence>
<name>A0ABP4XTS3_9ACTN</name>
<feature type="domain" description="Bacterial Ig-like" evidence="5">
    <location>
        <begin position="465"/>
        <end position="540"/>
    </location>
</feature>
<evidence type="ECO:0000313" key="6">
    <source>
        <dbReference type="EMBL" id="GAA1792761.1"/>
    </source>
</evidence>
<dbReference type="Gene3D" id="2.60.40.10">
    <property type="entry name" value="Immunoglobulins"/>
    <property type="match status" value="4"/>
</dbReference>
<gene>
    <name evidence="6" type="ORF">GCM10009682_13340</name>
</gene>
<dbReference type="NCBIfam" id="NF033510">
    <property type="entry name" value="Ca_tandemer"/>
    <property type="match status" value="3"/>
</dbReference>